<evidence type="ECO:0000313" key="2">
    <source>
        <dbReference type="EMBL" id="QMS85479.1"/>
    </source>
</evidence>
<protein>
    <submittedName>
        <fullName evidence="2">Signal peptidase I</fullName>
    </submittedName>
</protein>
<organism evidence="2 3">
    <name type="scientific">Candidatus Xianfuyuplasma coldseepsis</name>
    <dbReference type="NCBI Taxonomy" id="2782163"/>
    <lineage>
        <taxon>Bacteria</taxon>
        <taxon>Bacillati</taxon>
        <taxon>Mycoplasmatota</taxon>
        <taxon>Mollicutes</taxon>
        <taxon>Candidatus Izemoplasmatales</taxon>
        <taxon>Candidatus Izemoplasmataceae</taxon>
        <taxon>Candidatus Xianfuyuplasma</taxon>
    </lineage>
</organism>
<keyword evidence="1" id="KW-0472">Membrane</keyword>
<feature type="transmembrane region" description="Helical" evidence="1">
    <location>
        <begin position="86"/>
        <end position="105"/>
    </location>
</feature>
<dbReference type="KEGG" id="xcl:G4Z02_06900"/>
<dbReference type="EMBL" id="CP048914">
    <property type="protein sequence ID" value="QMS85479.1"/>
    <property type="molecule type" value="Genomic_DNA"/>
</dbReference>
<name>A0A7L7KSU4_9MOLU</name>
<feature type="transmembrane region" description="Helical" evidence="1">
    <location>
        <begin position="6"/>
        <end position="27"/>
    </location>
</feature>
<dbReference type="InterPro" id="IPR043739">
    <property type="entry name" value="DUF5684"/>
</dbReference>
<accession>A0A7L7KSU4</accession>
<dbReference type="Pfam" id="PF18936">
    <property type="entry name" value="DUF5684"/>
    <property type="match status" value="1"/>
</dbReference>
<dbReference type="Proteomes" id="UP000514720">
    <property type="component" value="Chromosome"/>
</dbReference>
<keyword evidence="1" id="KW-0812">Transmembrane</keyword>
<feature type="transmembrane region" description="Helical" evidence="1">
    <location>
        <begin position="34"/>
        <end position="52"/>
    </location>
</feature>
<dbReference type="AlphaFoldDB" id="A0A7L7KSU4"/>
<proteinExistence type="predicted"/>
<keyword evidence="1" id="KW-1133">Transmembrane helix</keyword>
<dbReference type="RefSeq" id="WP_258877275.1">
    <property type="nucleotide sequence ID" value="NZ_CP048914.1"/>
</dbReference>
<gene>
    <name evidence="2" type="ORF">G4Z02_06900</name>
</gene>
<evidence type="ECO:0000256" key="1">
    <source>
        <dbReference type="SAM" id="Phobius"/>
    </source>
</evidence>
<keyword evidence="3" id="KW-1185">Reference proteome</keyword>
<evidence type="ECO:0000313" key="3">
    <source>
        <dbReference type="Proteomes" id="UP000514720"/>
    </source>
</evidence>
<feature type="transmembrane region" description="Helical" evidence="1">
    <location>
        <begin position="58"/>
        <end position="79"/>
    </location>
</feature>
<reference evidence="2 3" key="1">
    <citation type="submission" date="2020-02" db="EMBL/GenBank/DDBJ databases">
        <authorList>
            <person name="Zheng R.K."/>
            <person name="Sun C.M."/>
        </authorList>
    </citation>
    <scope>NUCLEOTIDE SEQUENCE [LARGE SCALE GENOMIC DNA]</scope>
    <source>
        <strain evidence="3">zrk13</strain>
    </source>
</reference>
<sequence>MPEFGGGSSFVSLVIAVIMIVSMWKLFEKADYPGWGAIIPIYNFYILVKIAGYSGISMLLIFVPIVNIVYIVLVYINFAKAFGKDGVYAIGLILLSFVFFPLLAFGDDQYVGV</sequence>